<keyword evidence="1" id="KW-1133">Transmembrane helix</keyword>
<evidence type="ECO:0000256" key="1">
    <source>
        <dbReference type="SAM" id="Phobius"/>
    </source>
</evidence>
<gene>
    <name evidence="2" type="ORF">CXU22_03465</name>
</gene>
<reference evidence="2 3" key="1">
    <citation type="journal article" date="2017" name="BMC Genomics">
        <title>Genome sequencing of 39 Akkermansia muciniphila isolates reveals its population structure, genomic and functional diverisity, and global distribution in mammalian gut microbiotas.</title>
        <authorList>
            <person name="Guo X."/>
            <person name="Li S."/>
            <person name="Zhang J."/>
            <person name="Wu F."/>
            <person name="Li X."/>
            <person name="Wu D."/>
            <person name="Zhang M."/>
            <person name="Ou Z."/>
            <person name="Jie Z."/>
            <person name="Yan Q."/>
            <person name="Li P."/>
            <person name="Yi J."/>
            <person name="Peng Y."/>
        </authorList>
    </citation>
    <scope>NUCLEOTIDE SEQUENCE [LARGE SCALE GENOMIC DNA]</scope>
    <source>
        <strain evidence="2 3">GP24</strain>
    </source>
</reference>
<evidence type="ECO:0000313" key="3">
    <source>
        <dbReference type="Proteomes" id="UP000236000"/>
    </source>
</evidence>
<comment type="caution">
    <text evidence="2">The sequence shown here is derived from an EMBL/GenBank/DDBJ whole genome shotgun (WGS) entry which is preliminary data.</text>
</comment>
<protein>
    <submittedName>
        <fullName evidence="2">Uncharacterized protein</fullName>
    </submittedName>
</protein>
<sequence>MKFRSLYAVIYVTAIGVILSFALSWGNKTEVNYYDFAELVTYNIDRDNRNDDARYKGISLDEKTRNELKTIMEDFELSNFCDNPFSLGSGQVIIYYYLIITIQNEPYILTIIDRGNIEKNSFDLDKIVNSDRKFYYTNIEEYPTASFKNRELSKRLDDFIRENKNIIDGKMSNIKQQQPKYSSPIIQWFHKHYSEAAVWTENRYYDFIDP</sequence>
<accession>A0A2N8HF07</accession>
<keyword evidence="1" id="KW-0472">Membrane</keyword>
<dbReference type="AlphaFoldDB" id="A0A2N8HF07"/>
<dbReference type="EMBL" id="PJKA01000006">
    <property type="protein sequence ID" value="PNC18867.1"/>
    <property type="molecule type" value="Genomic_DNA"/>
</dbReference>
<dbReference type="Proteomes" id="UP000236000">
    <property type="component" value="Unassembled WGS sequence"/>
</dbReference>
<organism evidence="2 3">
    <name type="scientific">Akkermansia muciniphila</name>
    <dbReference type="NCBI Taxonomy" id="239935"/>
    <lineage>
        <taxon>Bacteria</taxon>
        <taxon>Pseudomonadati</taxon>
        <taxon>Verrucomicrobiota</taxon>
        <taxon>Verrucomicrobiia</taxon>
        <taxon>Verrucomicrobiales</taxon>
        <taxon>Akkermansiaceae</taxon>
        <taxon>Akkermansia</taxon>
    </lineage>
</organism>
<evidence type="ECO:0000313" key="2">
    <source>
        <dbReference type="EMBL" id="PNC18867.1"/>
    </source>
</evidence>
<dbReference type="RefSeq" id="WP_102712592.1">
    <property type="nucleotide sequence ID" value="NZ_PJKA01000006.1"/>
</dbReference>
<feature type="transmembrane region" description="Helical" evidence="1">
    <location>
        <begin position="6"/>
        <end position="25"/>
    </location>
</feature>
<keyword evidence="1" id="KW-0812">Transmembrane</keyword>
<proteinExistence type="predicted"/>
<name>A0A2N8HF07_9BACT</name>